<proteinExistence type="predicted"/>
<evidence type="ECO:0000313" key="3">
    <source>
        <dbReference type="EMBL" id="KKN08837.1"/>
    </source>
</evidence>
<dbReference type="PROSITE" id="PS51747">
    <property type="entry name" value="CYT_DCMP_DEAMINASES_2"/>
    <property type="match status" value="1"/>
</dbReference>
<reference evidence="3" key="1">
    <citation type="journal article" date="2015" name="Nature">
        <title>Complex archaea that bridge the gap between prokaryotes and eukaryotes.</title>
        <authorList>
            <person name="Spang A."/>
            <person name="Saw J.H."/>
            <person name="Jorgensen S.L."/>
            <person name="Zaremba-Niedzwiedzka K."/>
            <person name="Martijn J."/>
            <person name="Lind A.E."/>
            <person name="van Eijk R."/>
            <person name="Schleper C."/>
            <person name="Guy L."/>
            <person name="Ettema T.J."/>
        </authorList>
    </citation>
    <scope>NUCLEOTIDE SEQUENCE</scope>
</reference>
<evidence type="ECO:0000259" key="2">
    <source>
        <dbReference type="PROSITE" id="PS51747"/>
    </source>
</evidence>
<dbReference type="GO" id="GO:0005737">
    <property type="term" value="C:cytoplasm"/>
    <property type="evidence" value="ECO:0007669"/>
    <property type="project" value="TreeGrafter"/>
</dbReference>
<sequence>MFELKYNLKDHVSDNQYKWDMRFLNLAKHISLWSKDPSTKCGAVIVDNDNRVISTGYNGFPTGIDDTDERYNNREIKYRYVVHADMNSILFSHTSLEDLTIYTYPLPPCSRCTVHVIQSKLGRIVSAIPGEDILSRWGEDLIEANKLLEEAGRAFCAYNIDDIDLFYMKHLNR</sequence>
<organism evidence="3">
    <name type="scientific">marine sediment metagenome</name>
    <dbReference type="NCBI Taxonomy" id="412755"/>
    <lineage>
        <taxon>unclassified sequences</taxon>
        <taxon>metagenomes</taxon>
        <taxon>ecological metagenomes</taxon>
    </lineage>
</organism>
<dbReference type="PANTHER" id="PTHR11086:SF18">
    <property type="entry name" value="DEOXYCYTIDYLATE DEAMINASE"/>
    <property type="match status" value="1"/>
</dbReference>
<dbReference type="InterPro" id="IPR016193">
    <property type="entry name" value="Cytidine_deaminase-like"/>
</dbReference>
<accession>A0A0F9NA95</accession>
<dbReference type="AlphaFoldDB" id="A0A0F9NA95"/>
<gene>
    <name evidence="3" type="ORF">LCGC14_1052670</name>
</gene>
<dbReference type="SUPFAM" id="SSF53927">
    <property type="entry name" value="Cytidine deaminase-like"/>
    <property type="match status" value="1"/>
</dbReference>
<keyword evidence="1" id="KW-0378">Hydrolase</keyword>
<dbReference type="EMBL" id="LAZR01004412">
    <property type="protein sequence ID" value="KKN08837.1"/>
    <property type="molecule type" value="Genomic_DNA"/>
</dbReference>
<dbReference type="PANTHER" id="PTHR11086">
    <property type="entry name" value="DEOXYCYTIDYLATE DEAMINASE-RELATED"/>
    <property type="match status" value="1"/>
</dbReference>
<evidence type="ECO:0000256" key="1">
    <source>
        <dbReference type="ARBA" id="ARBA00022801"/>
    </source>
</evidence>
<dbReference type="Pfam" id="PF00383">
    <property type="entry name" value="dCMP_cyt_deam_1"/>
    <property type="match status" value="1"/>
</dbReference>
<feature type="domain" description="CMP/dCMP-type deaminase" evidence="2">
    <location>
        <begin position="18"/>
        <end position="148"/>
    </location>
</feature>
<protein>
    <recommendedName>
        <fullName evidence="2">CMP/dCMP-type deaminase domain-containing protein</fullName>
    </recommendedName>
</protein>
<dbReference type="Gene3D" id="3.40.140.10">
    <property type="entry name" value="Cytidine Deaminase, domain 2"/>
    <property type="match status" value="1"/>
</dbReference>
<dbReference type="InterPro" id="IPR015517">
    <property type="entry name" value="dCMP_deaminase-rel"/>
</dbReference>
<dbReference type="GO" id="GO:0004132">
    <property type="term" value="F:dCMP deaminase activity"/>
    <property type="evidence" value="ECO:0007669"/>
    <property type="project" value="TreeGrafter"/>
</dbReference>
<name>A0A0F9NA95_9ZZZZ</name>
<comment type="caution">
    <text evidence="3">The sequence shown here is derived from an EMBL/GenBank/DDBJ whole genome shotgun (WGS) entry which is preliminary data.</text>
</comment>
<dbReference type="InterPro" id="IPR002125">
    <property type="entry name" value="CMP_dCMP_dom"/>
</dbReference>